<name>A0A4Z1TDK6_GIAMU</name>
<protein>
    <submittedName>
        <fullName evidence="2">WD40 repeat protein</fullName>
    </submittedName>
</protein>
<dbReference type="SMART" id="SM00320">
    <property type="entry name" value="WD40"/>
    <property type="match status" value="6"/>
</dbReference>
<feature type="repeat" description="WD" evidence="1">
    <location>
        <begin position="136"/>
        <end position="175"/>
    </location>
</feature>
<sequence>MRLSLRQQYLLTPHRGAVTSICFSPTGTLMYSASVDGTAAIYNLHLAEKPRFLGRLTGQHTRGLNAITCNTTYVATGGDDFVTLWSIEKKKSILTFKEHASSITSCHLHGDYLVTASADETLKCHDIRSGRCISTMRTHSGPILTCAIPPDSSIHGYNNMLLLSGGIDGSIRLWDPIAGICLNSVITPSPVSCLSVSPNSKYVVSSNIGKGGFLYRIKDANGKLKLTNVLAFDKHENTNHLLGSTFLSFDDSSFVLYGTERDTIMAYELSKVLKFHESNTLHVGKEVFAVSTSKSGIVAVGGAASRIALLKPTLTTDDLDDVTT</sequence>
<dbReference type="CDD" id="cd00200">
    <property type="entry name" value="WD40"/>
    <property type="match status" value="1"/>
</dbReference>
<dbReference type="OrthoDB" id="674604at2759"/>
<accession>A0A4Z1TDK6</accession>
<dbReference type="PANTHER" id="PTHR44156">
    <property type="entry name" value="SUPERNUMERARY LIMBS, ISOFORM B-RELATED"/>
    <property type="match status" value="1"/>
</dbReference>
<dbReference type="Gene3D" id="2.130.10.10">
    <property type="entry name" value="YVTN repeat-like/Quinoprotein amine dehydrogenase"/>
    <property type="match status" value="1"/>
</dbReference>
<evidence type="ECO:0000256" key="1">
    <source>
        <dbReference type="PROSITE-ProRule" id="PRU00221"/>
    </source>
</evidence>
<dbReference type="VEuPathDB" id="GiardiaDB:GMRT_12215"/>
<dbReference type="AlphaFoldDB" id="A0A4Z1TDK6"/>
<dbReference type="PROSITE" id="PS50294">
    <property type="entry name" value="WD_REPEATS_REGION"/>
    <property type="match status" value="1"/>
</dbReference>
<gene>
    <name evidence="2" type="ORF">GMRT_12215</name>
</gene>
<proteinExistence type="predicted"/>
<comment type="caution">
    <text evidence="2">The sequence shown here is derived from an EMBL/GenBank/DDBJ whole genome shotgun (WGS) entry which is preliminary data.</text>
</comment>
<dbReference type="Pfam" id="PF00400">
    <property type="entry name" value="WD40"/>
    <property type="match status" value="4"/>
</dbReference>
<dbReference type="SUPFAM" id="SSF50978">
    <property type="entry name" value="WD40 repeat-like"/>
    <property type="match status" value="1"/>
</dbReference>
<dbReference type="InterPro" id="IPR015943">
    <property type="entry name" value="WD40/YVTN_repeat-like_dom_sf"/>
</dbReference>
<evidence type="ECO:0000313" key="3">
    <source>
        <dbReference type="Proteomes" id="UP000315496"/>
    </source>
</evidence>
<dbReference type="EMBL" id="VDLU01000001">
    <property type="protein sequence ID" value="TNJ30631.1"/>
    <property type="molecule type" value="Genomic_DNA"/>
</dbReference>
<dbReference type="InterPro" id="IPR053299">
    <property type="entry name" value="ASTRA_WD_repeat"/>
</dbReference>
<keyword evidence="3" id="KW-1185">Reference proteome</keyword>
<reference evidence="2 3" key="1">
    <citation type="submission" date="2019-05" db="EMBL/GenBank/DDBJ databases">
        <title>The compact genome of Giardia muris reveals important steps in the evolution of intestinal protozoan parasites.</title>
        <authorList>
            <person name="Xu F."/>
            <person name="Jimenez-Gonzalez A."/>
            <person name="Einarsson E."/>
            <person name="Astvaldsson A."/>
            <person name="Peirasmaki D."/>
            <person name="Eckmann L."/>
            <person name="Andersson J.O."/>
            <person name="Svard S.G."/>
            <person name="Jerlstrom-Hultqvist J."/>
        </authorList>
    </citation>
    <scope>NUCLEOTIDE SEQUENCE [LARGE SCALE GENOMIC DNA]</scope>
    <source>
        <strain evidence="2 3">Roberts-Thomson</strain>
    </source>
</reference>
<feature type="repeat" description="WD" evidence="1">
    <location>
        <begin position="11"/>
        <end position="44"/>
    </location>
</feature>
<dbReference type="PROSITE" id="PS50082">
    <property type="entry name" value="WD_REPEATS_2"/>
    <property type="match status" value="2"/>
</dbReference>
<dbReference type="Proteomes" id="UP000315496">
    <property type="component" value="Chromosome 1"/>
</dbReference>
<dbReference type="InterPro" id="IPR001680">
    <property type="entry name" value="WD40_rpt"/>
</dbReference>
<keyword evidence="1" id="KW-0853">WD repeat</keyword>
<dbReference type="InterPro" id="IPR036322">
    <property type="entry name" value="WD40_repeat_dom_sf"/>
</dbReference>
<organism evidence="2 3">
    <name type="scientific">Giardia muris</name>
    <dbReference type="NCBI Taxonomy" id="5742"/>
    <lineage>
        <taxon>Eukaryota</taxon>
        <taxon>Metamonada</taxon>
        <taxon>Diplomonadida</taxon>
        <taxon>Hexamitidae</taxon>
        <taxon>Giardiinae</taxon>
        <taxon>Giardia</taxon>
    </lineage>
</organism>
<evidence type="ECO:0000313" key="2">
    <source>
        <dbReference type="EMBL" id="TNJ30631.1"/>
    </source>
</evidence>